<feature type="transmembrane region" description="Helical" evidence="1">
    <location>
        <begin position="12"/>
        <end position="30"/>
    </location>
</feature>
<dbReference type="PATRIC" id="fig|226910.6.peg.3699"/>
<name>A0A0C2EVB3_9PSED</name>
<keyword evidence="1" id="KW-0812">Transmembrane</keyword>
<dbReference type="Proteomes" id="UP000031535">
    <property type="component" value="Unassembled WGS sequence"/>
</dbReference>
<dbReference type="AlphaFoldDB" id="A0A0C2EVB3"/>
<comment type="caution">
    <text evidence="2">The sequence shown here is derived from an EMBL/GenBank/DDBJ whole genome shotgun (WGS) entry which is preliminary data.</text>
</comment>
<feature type="transmembrane region" description="Helical" evidence="1">
    <location>
        <begin position="36"/>
        <end position="58"/>
    </location>
</feature>
<proteinExistence type="predicted"/>
<organism evidence="2 3">
    <name type="scientific">Pseudomonas batumici</name>
    <dbReference type="NCBI Taxonomy" id="226910"/>
    <lineage>
        <taxon>Bacteria</taxon>
        <taxon>Pseudomonadati</taxon>
        <taxon>Pseudomonadota</taxon>
        <taxon>Gammaproteobacteria</taxon>
        <taxon>Pseudomonadales</taxon>
        <taxon>Pseudomonadaceae</taxon>
        <taxon>Pseudomonas</taxon>
    </lineage>
</organism>
<keyword evidence="1" id="KW-0472">Membrane</keyword>
<evidence type="ECO:0000313" key="3">
    <source>
        <dbReference type="Proteomes" id="UP000031535"/>
    </source>
</evidence>
<evidence type="ECO:0000313" key="2">
    <source>
        <dbReference type="EMBL" id="KIH82573.1"/>
    </source>
</evidence>
<keyword evidence="3" id="KW-1185">Reference proteome</keyword>
<accession>A0A0C2EVB3</accession>
<dbReference type="OrthoDB" id="6858807at2"/>
<protein>
    <submittedName>
        <fullName evidence="2">Uncharacterized protein</fullName>
    </submittedName>
</protein>
<sequence>MPKSLISRDYLPMVAWAGMVAVLLLGFAFFPKSADWYGWVQAVGLIVGLMMAISVPAIQRKQEFQEQRKQRREHDVGYARRLHYFGIELLDLLGRISANLAHLRATDRHRCQRNLEDFLHRLFESHKHDLNDDRIVINHELRQVTQALIDELESGRSDRVVMIELEKRLQKLTHRAQVNAALAERG</sequence>
<dbReference type="RefSeq" id="WP_040069616.1">
    <property type="nucleotide sequence ID" value="NZ_JXDG01000048.1"/>
</dbReference>
<keyword evidence="1" id="KW-1133">Transmembrane helix</keyword>
<reference evidence="2 3" key="1">
    <citation type="submission" date="2015-01" db="EMBL/GenBank/DDBJ databases">
        <title>Complete genome of Pseudomonas batumici UCM B-321 producer of the batumin antibiotic with strong antistaphilococcal and potential anticancer activity.</title>
        <authorList>
            <person name="Klochko V.V."/>
            <person name="Zelena L.B."/>
            <person name="Elena K.A."/>
            <person name="Reva O.N."/>
        </authorList>
    </citation>
    <scope>NUCLEOTIDE SEQUENCE [LARGE SCALE GENOMIC DNA]</scope>
    <source>
        <strain evidence="2 3">UCM B-321</strain>
    </source>
</reference>
<gene>
    <name evidence="2" type="ORF">UCMB321_3708</name>
</gene>
<dbReference type="EMBL" id="JXDG01000048">
    <property type="protein sequence ID" value="KIH82573.1"/>
    <property type="molecule type" value="Genomic_DNA"/>
</dbReference>
<evidence type="ECO:0000256" key="1">
    <source>
        <dbReference type="SAM" id="Phobius"/>
    </source>
</evidence>